<protein>
    <submittedName>
        <fullName evidence="2">Uncharacterized protein</fullName>
    </submittedName>
</protein>
<evidence type="ECO:0000313" key="3">
    <source>
        <dbReference type="Proteomes" id="UP000196573"/>
    </source>
</evidence>
<keyword evidence="1" id="KW-0732">Signal</keyword>
<feature type="chain" id="PRO_5012123454" evidence="1">
    <location>
        <begin position="29"/>
        <end position="230"/>
    </location>
</feature>
<sequence>MEPSPLRMSCVPAVVLCLWFSLVQTASGNDLDMSEGLSQRLEKYESQAEWWQYGWLGFHSVATLANGYEAGRTHNSANKRYFTVNATTGGAAVLDMLVFPLYPNSVPKTFSGESEKQRNLYRLQELANKVKERSSWEAHLTGWLVGLVGGAIITAGPGKSSDGGMFFLSSGLVTELQIWTLPKEAVTEWESYQQTGKLSSVLPWDERKVSWKPAGASLDPHGLAVHWWFE</sequence>
<dbReference type="EMBL" id="FWPT01000003">
    <property type="protein sequence ID" value="SMA41752.1"/>
    <property type="molecule type" value="Genomic_DNA"/>
</dbReference>
<gene>
    <name evidence="2" type="ORF">EHSB41UT_01320</name>
</gene>
<name>A0A1X7AH61_9GAMM</name>
<organism evidence="2 3">
    <name type="scientific">Parendozoicomonas haliclonae</name>
    <dbReference type="NCBI Taxonomy" id="1960125"/>
    <lineage>
        <taxon>Bacteria</taxon>
        <taxon>Pseudomonadati</taxon>
        <taxon>Pseudomonadota</taxon>
        <taxon>Gammaproteobacteria</taxon>
        <taxon>Oceanospirillales</taxon>
        <taxon>Endozoicomonadaceae</taxon>
        <taxon>Parendozoicomonas</taxon>
    </lineage>
</organism>
<dbReference type="Proteomes" id="UP000196573">
    <property type="component" value="Unassembled WGS sequence"/>
</dbReference>
<feature type="signal peptide" evidence="1">
    <location>
        <begin position="1"/>
        <end position="28"/>
    </location>
</feature>
<accession>A0A1X7AH61</accession>
<proteinExistence type="predicted"/>
<evidence type="ECO:0000256" key="1">
    <source>
        <dbReference type="SAM" id="SignalP"/>
    </source>
</evidence>
<reference evidence="2 3" key="1">
    <citation type="submission" date="2017-03" db="EMBL/GenBank/DDBJ databases">
        <authorList>
            <person name="Afonso C.L."/>
            <person name="Miller P.J."/>
            <person name="Scott M.A."/>
            <person name="Spackman E."/>
            <person name="Goraichik I."/>
            <person name="Dimitrov K.M."/>
            <person name="Suarez D.L."/>
            <person name="Swayne D.E."/>
        </authorList>
    </citation>
    <scope>NUCLEOTIDE SEQUENCE [LARGE SCALE GENOMIC DNA]</scope>
    <source>
        <strain evidence="2">SB41UT1</strain>
    </source>
</reference>
<keyword evidence="3" id="KW-1185">Reference proteome</keyword>
<dbReference type="AlphaFoldDB" id="A0A1X7AH61"/>
<evidence type="ECO:0000313" key="2">
    <source>
        <dbReference type="EMBL" id="SMA41752.1"/>
    </source>
</evidence>